<keyword evidence="4" id="KW-1185">Reference proteome</keyword>
<reference evidence="3 4" key="1">
    <citation type="submission" date="2020-09" db="EMBL/GenBank/DDBJ databases">
        <title>Genome seq and assembly of Chryseobacterium sp.</title>
        <authorList>
            <person name="Chhetri G."/>
        </authorList>
    </citation>
    <scope>NUCLEOTIDE SEQUENCE [LARGE SCALE GENOMIC DNA]</scope>
    <source>
        <strain evidence="3 4">GCR10</strain>
    </source>
</reference>
<evidence type="ECO:0000313" key="4">
    <source>
        <dbReference type="Proteomes" id="UP000637299"/>
    </source>
</evidence>
<protein>
    <submittedName>
        <fullName evidence="3">2TM domain-containing protein</fullName>
    </submittedName>
</protein>
<feature type="domain" description="2TM" evidence="2">
    <location>
        <begin position="12"/>
        <end position="96"/>
    </location>
</feature>
<accession>A0ABR8ZD20</accession>
<keyword evidence="1" id="KW-0812">Transmembrane</keyword>
<organism evidence="3 4">
    <name type="scientific">Chryseobacterium caseinilyticum</name>
    <dbReference type="NCBI Taxonomy" id="2771428"/>
    <lineage>
        <taxon>Bacteria</taxon>
        <taxon>Pseudomonadati</taxon>
        <taxon>Bacteroidota</taxon>
        <taxon>Flavobacteriia</taxon>
        <taxon>Flavobacteriales</taxon>
        <taxon>Weeksellaceae</taxon>
        <taxon>Chryseobacterium group</taxon>
        <taxon>Chryseobacterium</taxon>
    </lineage>
</organism>
<feature type="transmembrane region" description="Helical" evidence="1">
    <location>
        <begin position="61"/>
        <end position="82"/>
    </location>
</feature>
<gene>
    <name evidence="3" type="ORF">IC610_12130</name>
</gene>
<keyword evidence="1" id="KW-0472">Membrane</keyword>
<dbReference type="Proteomes" id="UP000637299">
    <property type="component" value="Unassembled WGS sequence"/>
</dbReference>
<dbReference type="EMBL" id="JACYFS010000003">
    <property type="protein sequence ID" value="MBD8083163.1"/>
    <property type="molecule type" value="Genomic_DNA"/>
</dbReference>
<dbReference type="Pfam" id="PF13239">
    <property type="entry name" value="2TM"/>
    <property type="match status" value="1"/>
</dbReference>
<sequence length="104" mass="12610">MDQFNQNDFRYQQAKKQVEKLRGFYGHLFSYVAVNILIAIFNYYDLRPGETYFQFKNFTTATFWGIGVLIHALFVFFPRFSFFRNWEEKKIKELMNKNNQHGNS</sequence>
<evidence type="ECO:0000256" key="1">
    <source>
        <dbReference type="SAM" id="Phobius"/>
    </source>
</evidence>
<evidence type="ECO:0000313" key="3">
    <source>
        <dbReference type="EMBL" id="MBD8083163.1"/>
    </source>
</evidence>
<name>A0ABR8ZD20_9FLAO</name>
<keyword evidence="1" id="KW-1133">Transmembrane helix</keyword>
<evidence type="ECO:0000259" key="2">
    <source>
        <dbReference type="Pfam" id="PF13239"/>
    </source>
</evidence>
<dbReference type="InterPro" id="IPR025698">
    <property type="entry name" value="2TM_dom"/>
</dbReference>
<dbReference type="RefSeq" id="WP_191737096.1">
    <property type="nucleotide sequence ID" value="NZ_JACYFS010000003.1"/>
</dbReference>
<proteinExistence type="predicted"/>
<comment type="caution">
    <text evidence="3">The sequence shown here is derived from an EMBL/GenBank/DDBJ whole genome shotgun (WGS) entry which is preliminary data.</text>
</comment>
<feature type="transmembrane region" description="Helical" evidence="1">
    <location>
        <begin position="21"/>
        <end position="41"/>
    </location>
</feature>